<evidence type="ECO:0000256" key="1">
    <source>
        <dbReference type="ARBA" id="ARBA00004651"/>
    </source>
</evidence>
<gene>
    <name evidence="9" type="ORF">UFOPK1358_00940</name>
    <name evidence="10" type="ORF">UFOPK2766_00029</name>
    <name evidence="11" type="ORF">UFOPK3519_01740</name>
</gene>
<feature type="transmembrane region" description="Helical" evidence="7">
    <location>
        <begin position="203"/>
        <end position="227"/>
    </location>
</feature>
<evidence type="ECO:0000256" key="6">
    <source>
        <dbReference type="ARBA" id="ARBA00023136"/>
    </source>
</evidence>
<feature type="transmembrane region" description="Helical" evidence="7">
    <location>
        <begin position="521"/>
        <end position="539"/>
    </location>
</feature>
<dbReference type="Gene3D" id="1.20.1250.20">
    <property type="entry name" value="MFS general substrate transporter like domains"/>
    <property type="match status" value="1"/>
</dbReference>
<dbReference type="EMBL" id="CAEZYU010000001">
    <property type="protein sequence ID" value="CAB4726248.1"/>
    <property type="molecule type" value="Genomic_DNA"/>
</dbReference>
<dbReference type="PANTHER" id="PTHR42718:SF47">
    <property type="entry name" value="METHYL VIOLOGEN RESISTANCE PROTEIN SMVA"/>
    <property type="match status" value="1"/>
</dbReference>
<evidence type="ECO:0000313" key="9">
    <source>
        <dbReference type="EMBL" id="CAB4539489.1"/>
    </source>
</evidence>
<evidence type="ECO:0000256" key="4">
    <source>
        <dbReference type="ARBA" id="ARBA00022692"/>
    </source>
</evidence>
<evidence type="ECO:0000256" key="2">
    <source>
        <dbReference type="ARBA" id="ARBA00022448"/>
    </source>
</evidence>
<evidence type="ECO:0000313" key="11">
    <source>
        <dbReference type="EMBL" id="CAB4916971.1"/>
    </source>
</evidence>
<comment type="subcellular location">
    <subcellularLocation>
        <location evidence="1">Cell membrane</location>
        <topology evidence="1">Multi-pass membrane protein</topology>
    </subcellularLocation>
</comment>
<sequence length="569" mass="58884">MSLRLSLSRVVGVTEASSQSRDAAVSRDAALSRDTADSAGPLGSQPAQAGLILLTVILGAIVANINTSISNVALPSIGRALQASDTQLTAITDAYQFGIAATVLYLGAIGGRYGRRKLFVMGAFLCVPLSFLSAFSTSANMLIAAQVGVGISGAMLFPTTLALIASLWTGARMTRAIALWAGVGLAASVLGPIVGGWLLGRVWWGSVFLITVPFAAVVFVLGLVILPRHAAETKDPVDHRGGSLSVVMIGSFVIALVLLPQGLTPVVAVLFLVSVGSGVIFWIQEHRSSNPLFDFSAASIPTFWVAFVAGLISFGALVGAMFIGQQFTQNVLGQTPLFSVLLTLGLAAGLLPSSVLAGRLIESRGTRLTFALGLLTIAVGFVVMLFVWRTGTSLIWVVVVYVLVGIGIGGASTAASRSLSASLRATKAGMSSASLDLTKDLGGAVFQALLGSLLAITYSKYFSAAFAALPATEAQALGNRAALLIGSSYEGAESVAKTMPSADATQLIEAANAAFTQGKSAAITCALFSVLVGLILVWWKYPNIDEERRLIAGVQAQNLELVDSTDVDS</sequence>
<feature type="transmembrane region" description="Helical" evidence="7">
    <location>
        <begin position="118"/>
        <end position="137"/>
    </location>
</feature>
<dbReference type="CDD" id="cd17321">
    <property type="entry name" value="MFS_MMR_MDR_like"/>
    <property type="match status" value="1"/>
</dbReference>
<feature type="transmembrane region" description="Helical" evidence="7">
    <location>
        <begin position="51"/>
        <end position="74"/>
    </location>
</feature>
<dbReference type="Pfam" id="PF07690">
    <property type="entry name" value="MFS_1"/>
    <property type="match status" value="1"/>
</dbReference>
<feature type="domain" description="Major facilitator superfamily (MFS) profile" evidence="8">
    <location>
        <begin position="52"/>
        <end position="490"/>
    </location>
</feature>
<feature type="transmembrane region" description="Helical" evidence="7">
    <location>
        <begin position="177"/>
        <end position="197"/>
    </location>
</feature>
<dbReference type="AlphaFoldDB" id="A0A6J6BM36"/>
<keyword evidence="2" id="KW-0813">Transport</keyword>
<dbReference type="InterPro" id="IPR011701">
    <property type="entry name" value="MFS"/>
</dbReference>
<reference evidence="9" key="1">
    <citation type="submission" date="2020-05" db="EMBL/GenBank/DDBJ databases">
        <authorList>
            <person name="Chiriac C."/>
            <person name="Salcher M."/>
            <person name="Ghai R."/>
            <person name="Kavagutti S V."/>
        </authorList>
    </citation>
    <scope>NUCLEOTIDE SEQUENCE</scope>
</reference>
<dbReference type="GO" id="GO:0005886">
    <property type="term" value="C:plasma membrane"/>
    <property type="evidence" value="ECO:0007669"/>
    <property type="project" value="UniProtKB-SubCell"/>
</dbReference>
<evidence type="ECO:0000313" key="10">
    <source>
        <dbReference type="EMBL" id="CAB4726248.1"/>
    </source>
</evidence>
<dbReference type="Gene3D" id="1.20.1720.10">
    <property type="entry name" value="Multidrug resistance protein D"/>
    <property type="match status" value="1"/>
</dbReference>
<protein>
    <submittedName>
        <fullName evidence="9">Unannotated protein</fullName>
    </submittedName>
</protein>
<feature type="transmembrane region" description="Helical" evidence="7">
    <location>
        <begin position="94"/>
        <end position="111"/>
    </location>
</feature>
<dbReference type="InterPro" id="IPR036259">
    <property type="entry name" value="MFS_trans_sf"/>
</dbReference>
<accession>A0A6J6BM36</accession>
<feature type="transmembrane region" description="Helical" evidence="7">
    <location>
        <begin position="368"/>
        <end position="388"/>
    </location>
</feature>
<evidence type="ECO:0000256" key="7">
    <source>
        <dbReference type="SAM" id="Phobius"/>
    </source>
</evidence>
<feature type="transmembrane region" description="Helical" evidence="7">
    <location>
        <begin position="303"/>
        <end position="324"/>
    </location>
</feature>
<keyword evidence="3" id="KW-1003">Cell membrane</keyword>
<dbReference type="InterPro" id="IPR020846">
    <property type="entry name" value="MFS_dom"/>
</dbReference>
<evidence type="ECO:0000256" key="5">
    <source>
        <dbReference type="ARBA" id="ARBA00022989"/>
    </source>
</evidence>
<evidence type="ECO:0000259" key="8">
    <source>
        <dbReference type="PROSITE" id="PS50850"/>
    </source>
</evidence>
<name>A0A6J6BM36_9ZZZZ</name>
<keyword evidence="5 7" id="KW-1133">Transmembrane helix</keyword>
<dbReference type="PANTHER" id="PTHR42718">
    <property type="entry name" value="MAJOR FACILITATOR SUPERFAMILY MULTIDRUG TRANSPORTER MFSC"/>
    <property type="match status" value="1"/>
</dbReference>
<feature type="transmembrane region" description="Helical" evidence="7">
    <location>
        <begin position="239"/>
        <end position="259"/>
    </location>
</feature>
<dbReference type="EMBL" id="CAFBMG010000194">
    <property type="protein sequence ID" value="CAB4916971.1"/>
    <property type="molecule type" value="Genomic_DNA"/>
</dbReference>
<dbReference type="SUPFAM" id="SSF103473">
    <property type="entry name" value="MFS general substrate transporter"/>
    <property type="match status" value="1"/>
</dbReference>
<feature type="transmembrane region" description="Helical" evidence="7">
    <location>
        <begin position="265"/>
        <end position="283"/>
    </location>
</feature>
<keyword evidence="4 7" id="KW-0812">Transmembrane</keyword>
<proteinExistence type="predicted"/>
<dbReference type="EMBL" id="CAEZSF010000079">
    <property type="protein sequence ID" value="CAB4539489.1"/>
    <property type="molecule type" value="Genomic_DNA"/>
</dbReference>
<feature type="transmembrane region" description="Helical" evidence="7">
    <location>
        <begin position="336"/>
        <end position="356"/>
    </location>
</feature>
<organism evidence="9">
    <name type="scientific">freshwater metagenome</name>
    <dbReference type="NCBI Taxonomy" id="449393"/>
    <lineage>
        <taxon>unclassified sequences</taxon>
        <taxon>metagenomes</taxon>
        <taxon>ecological metagenomes</taxon>
    </lineage>
</organism>
<dbReference type="GO" id="GO:0022857">
    <property type="term" value="F:transmembrane transporter activity"/>
    <property type="evidence" value="ECO:0007669"/>
    <property type="project" value="InterPro"/>
</dbReference>
<dbReference type="PROSITE" id="PS50850">
    <property type="entry name" value="MFS"/>
    <property type="match status" value="1"/>
</dbReference>
<feature type="transmembrane region" description="Helical" evidence="7">
    <location>
        <begin position="437"/>
        <end position="458"/>
    </location>
</feature>
<keyword evidence="6 7" id="KW-0472">Membrane</keyword>
<feature type="transmembrane region" description="Helical" evidence="7">
    <location>
        <begin position="143"/>
        <end position="165"/>
    </location>
</feature>
<evidence type="ECO:0000256" key="3">
    <source>
        <dbReference type="ARBA" id="ARBA00022475"/>
    </source>
</evidence>
<feature type="transmembrane region" description="Helical" evidence="7">
    <location>
        <begin position="394"/>
        <end position="416"/>
    </location>
</feature>